<feature type="transmembrane region" description="Helical" evidence="2">
    <location>
        <begin position="202"/>
        <end position="225"/>
    </location>
</feature>
<protein>
    <submittedName>
        <fullName evidence="4">CPBP family intramembrane metalloprotease</fullName>
    </submittedName>
</protein>
<dbReference type="GO" id="GO:0008237">
    <property type="term" value="F:metallopeptidase activity"/>
    <property type="evidence" value="ECO:0007669"/>
    <property type="project" value="UniProtKB-KW"/>
</dbReference>
<feature type="transmembrane region" description="Helical" evidence="2">
    <location>
        <begin position="260"/>
        <end position="278"/>
    </location>
</feature>
<dbReference type="InterPro" id="IPR003675">
    <property type="entry name" value="Rce1/LyrA-like_dom"/>
</dbReference>
<keyword evidence="4" id="KW-0645">Protease</keyword>
<evidence type="ECO:0000259" key="3">
    <source>
        <dbReference type="Pfam" id="PF02517"/>
    </source>
</evidence>
<dbReference type="Pfam" id="PF02517">
    <property type="entry name" value="Rce1-like"/>
    <property type="match status" value="1"/>
</dbReference>
<keyword evidence="4" id="KW-0378">Hydrolase</keyword>
<keyword evidence="5" id="KW-1185">Reference proteome</keyword>
<keyword evidence="4" id="KW-0482">Metalloprotease</keyword>
<comment type="caution">
    <text evidence="4">The sequence shown here is derived from an EMBL/GenBank/DDBJ whole genome shotgun (WGS) entry which is preliminary data.</text>
</comment>
<feature type="transmembrane region" description="Helical" evidence="2">
    <location>
        <begin position="72"/>
        <end position="97"/>
    </location>
</feature>
<dbReference type="Proteomes" id="UP000270616">
    <property type="component" value="Unassembled WGS sequence"/>
</dbReference>
<feature type="transmembrane region" description="Helical" evidence="2">
    <location>
        <begin position="237"/>
        <end position="254"/>
    </location>
</feature>
<sequence length="500" mass="54264">MTTQTGVFPPATVPSSWTAAPGPTTPPPPSLPPLDPRTGLPTGAHYRDLAYHRLALSDPKHRRWSPLAEGGALVAGIMLVTIVFAIGAAIVALILGADSFFMDMSSTDAEQMDMTNPWIFLFLFGSVAIWMPVVLFMRWLLRPRPLGLIWSVTGRIRWKWLLTTMGLATAVFVLIYGLMTVLEVALAGAGGGEATATVQRHPLWWLTLIMGFLVVPIQCTAEELVFRGYLAQAIGRWLKNPAWAILLPAPVFMLGHMYDVWGQLSVLWMAVVAGFITWRTGGLEAAISLHVVNNMVVTVTSVLWPSDPTQASESSVGFMGFGVIFVIELVYGLLVLLLSRAGRVARSRHAIVWPKKDQDAWYDRVRAAYAPVGYPYAPGHYAPAPHHQAPGAYQSVGGFGPGQPPQPAQFAQHHQPVAQPPLVPVTIPASMAYVDPGQVGENQSLRLVPAEGLIAYAAPELEPVPGTNPPVYAHRVVWMARPLSQQADGTPAPWQEGQSQ</sequence>
<dbReference type="AlphaFoldDB" id="A0A3N3ZPE3"/>
<feature type="transmembrane region" description="Helical" evidence="2">
    <location>
        <begin position="117"/>
        <end position="140"/>
    </location>
</feature>
<evidence type="ECO:0000256" key="1">
    <source>
        <dbReference type="SAM" id="MobiDB-lite"/>
    </source>
</evidence>
<dbReference type="GO" id="GO:0004175">
    <property type="term" value="F:endopeptidase activity"/>
    <property type="evidence" value="ECO:0007669"/>
    <property type="project" value="UniProtKB-ARBA"/>
</dbReference>
<reference evidence="4 5" key="1">
    <citation type="submission" date="2018-10" db="EMBL/GenBank/DDBJ databases">
        <title>Kocuria sp. M5W7-7, whole genome shotgun sequence.</title>
        <authorList>
            <person name="Tuo L."/>
        </authorList>
    </citation>
    <scope>NUCLEOTIDE SEQUENCE [LARGE SCALE GENOMIC DNA]</scope>
    <source>
        <strain evidence="4 5">M5W7-7</strain>
    </source>
</reference>
<name>A0A3N3ZPE3_9MICC</name>
<keyword evidence="2" id="KW-1133">Transmembrane helix</keyword>
<feature type="domain" description="CAAX prenyl protease 2/Lysostaphin resistance protein A-like" evidence="3">
    <location>
        <begin position="205"/>
        <end position="296"/>
    </location>
</feature>
<keyword evidence="2" id="KW-0472">Membrane</keyword>
<feature type="transmembrane region" description="Helical" evidence="2">
    <location>
        <begin position="285"/>
        <end position="304"/>
    </location>
</feature>
<evidence type="ECO:0000313" key="4">
    <source>
        <dbReference type="EMBL" id="ROZ62846.1"/>
    </source>
</evidence>
<keyword evidence="2" id="KW-0812">Transmembrane</keyword>
<feature type="transmembrane region" description="Helical" evidence="2">
    <location>
        <begin position="316"/>
        <end position="338"/>
    </location>
</feature>
<feature type="transmembrane region" description="Helical" evidence="2">
    <location>
        <begin position="160"/>
        <end position="182"/>
    </location>
</feature>
<evidence type="ECO:0000256" key="2">
    <source>
        <dbReference type="SAM" id="Phobius"/>
    </source>
</evidence>
<accession>A0A3N3ZPE3</accession>
<dbReference type="GO" id="GO:0080120">
    <property type="term" value="P:CAAX-box protein maturation"/>
    <property type="evidence" value="ECO:0007669"/>
    <property type="project" value="UniProtKB-ARBA"/>
</dbReference>
<feature type="compositionally biased region" description="Pro residues" evidence="1">
    <location>
        <begin position="23"/>
        <end position="35"/>
    </location>
</feature>
<dbReference type="OrthoDB" id="2680086at2"/>
<dbReference type="RefSeq" id="WP_123825407.1">
    <property type="nucleotide sequence ID" value="NZ_RKMF01000010.1"/>
</dbReference>
<proteinExistence type="predicted"/>
<evidence type="ECO:0000313" key="5">
    <source>
        <dbReference type="Proteomes" id="UP000270616"/>
    </source>
</evidence>
<organism evidence="4 5">
    <name type="scientific">Kocuria soli</name>
    <dbReference type="NCBI Taxonomy" id="2485125"/>
    <lineage>
        <taxon>Bacteria</taxon>
        <taxon>Bacillati</taxon>
        <taxon>Actinomycetota</taxon>
        <taxon>Actinomycetes</taxon>
        <taxon>Micrococcales</taxon>
        <taxon>Micrococcaceae</taxon>
        <taxon>Kocuria</taxon>
    </lineage>
</organism>
<feature type="region of interest" description="Disordered" evidence="1">
    <location>
        <begin position="1"/>
        <end position="37"/>
    </location>
</feature>
<gene>
    <name evidence="4" type="ORF">EDL96_08720</name>
</gene>
<dbReference type="GO" id="GO:0006508">
    <property type="term" value="P:proteolysis"/>
    <property type="evidence" value="ECO:0007669"/>
    <property type="project" value="UniProtKB-KW"/>
</dbReference>
<dbReference type="EMBL" id="RKMF01000010">
    <property type="protein sequence ID" value="ROZ62846.1"/>
    <property type="molecule type" value="Genomic_DNA"/>
</dbReference>